<proteinExistence type="predicted"/>
<feature type="compositionally biased region" description="Pro residues" evidence="1">
    <location>
        <begin position="1"/>
        <end position="20"/>
    </location>
</feature>
<dbReference type="AlphaFoldDB" id="A0A2N9GDY5"/>
<feature type="compositionally biased region" description="Pro residues" evidence="1">
    <location>
        <begin position="31"/>
        <end position="54"/>
    </location>
</feature>
<dbReference type="EMBL" id="OIVN01001774">
    <property type="protein sequence ID" value="SPC97461.1"/>
    <property type="molecule type" value="Genomic_DNA"/>
</dbReference>
<evidence type="ECO:0000256" key="1">
    <source>
        <dbReference type="SAM" id="MobiDB-lite"/>
    </source>
</evidence>
<protein>
    <recommendedName>
        <fullName evidence="3">Endonuclease/exonuclease/phosphatase domain-containing protein</fullName>
    </recommendedName>
</protein>
<gene>
    <name evidence="2" type="ORF">FSB_LOCUS25343</name>
</gene>
<reference evidence="2" key="1">
    <citation type="submission" date="2018-02" db="EMBL/GenBank/DDBJ databases">
        <authorList>
            <person name="Cohen D.B."/>
            <person name="Kent A.D."/>
        </authorList>
    </citation>
    <scope>NUCLEOTIDE SEQUENCE</scope>
</reference>
<accession>A0A2N9GDY5</accession>
<evidence type="ECO:0008006" key="3">
    <source>
        <dbReference type="Google" id="ProtNLM"/>
    </source>
</evidence>
<dbReference type="InterPro" id="IPR036691">
    <property type="entry name" value="Endo/exonu/phosph_ase_sf"/>
</dbReference>
<feature type="region of interest" description="Disordered" evidence="1">
    <location>
        <begin position="1"/>
        <end position="54"/>
    </location>
</feature>
<dbReference type="Gene3D" id="3.60.10.10">
    <property type="entry name" value="Endonuclease/exonuclease/phosphatase"/>
    <property type="match status" value="1"/>
</dbReference>
<dbReference type="SUPFAM" id="SSF56219">
    <property type="entry name" value="DNase I-like"/>
    <property type="match status" value="1"/>
</dbReference>
<name>A0A2N9GDY5_FAGSY</name>
<sequence length="769" mass="86004">MSLPPPPPPPPFPSFPPPSPSLASLNIPQIHCPPPYPQISSSNPPPLTYPQPYQQPYPTHHPYPFLPPVTNNTVAPITFPLEWPATYSVTPQLPHTANKNHKMPNLQPTYPRLSLGKKSSSFRVGAKTFTLSFHGGRVRLKEEKKGFFQFLRSNYSILEVSCLTNKGGRFLEVVDYHSGAQRGNIRIPEGSRGIGWGKLATEIGSFFLGRDVKPITSPEVAPVGGAPARNVKPPYGNGFSNSYSQVIMDPEAPRPTRKFVFEWKPNSKTLWITKNMGEARKAHWATIKHKVVGLVQQPMLQKAQPEVSNPTDSSPIEHIKPTEIQASSLVVEASSLDDMDDGVDIGDPIPPHGDSELAIVALQHRASNLVSDCAQGEMGEVSEGGHEDESDNLGLSSEMVRVNLADSESELGLPVMVVECCHSEDPGCSSPLRCSPLAMMDPADCQVSIEVGAGMNSEVPSQWVKKHHRGFCRLVGFMMEEHEQQCLALLQRIEETKLESVDRRIIRRLWGNPYVDWEVLEAVGTSGGVLMLWDKRVVEQIDSFVGRFSMSCLWRGVSNGHTWVGTGLYDPTCDIARQDLWVELRDIRLRWALPWCIFGDFNVIRFPSERLRCRRLTPPMIEFSDFIEDLNLVDLPLGGDLFPDVVQNLLPRPLSDDHPIVLETGRLAGDLSQFDEKEEMGGLSSTDRDSRRAVVGELDKLAHLEETSWRQKSRVLWLKEGDNNTKFFHKMANSNRRRNHMGKVEVDGTVHDDAAEIRDKVVSFYEDLY</sequence>
<evidence type="ECO:0000313" key="2">
    <source>
        <dbReference type="EMBL" id="SPC97461.1"/>
    </source>
</evidence>
<organism evidence="2">
    <name type="scientific">Fagus sylvatica</name>
    <name type="common">Beechnut</name>
    <dbReference type="NCBI Taxonomy" id="28930"/>
    <lineage>
        <taxon>Eukaryota</taxon>
        <taxon>Viridiplantae</taxon>
        <taxon>Streptophyta</taxon>
        <taxon>Embryophyta</taxon>
        <taxon>Tracheophyta</taxon>
        <taxon>Spermatophyta</taxon>
        <taxon>Magnoliopsida</taxon>
        <taxon>eudicotyledons</taxon>
        <taxon>Gunneridae</taxon>
        <taxon>Pentapetalae</taxon>
        <taxon>rosids</taxon>
        <taxon>fabids</taxon>
        <taxon>Fagales</taxon>
        <taxon>Fagaceae</taxon>
        <taxon>Fagus</taxon>
    </lineage>
</organism>